<dbReference type="Pfam" id="PF06897">
    <property type="entry name" value="DUF1269"/>
    <property type="match status" value="1"/>
</dbReference>
<comment type="caution">
    <text evidence="2">The sequence shown here is derived from an EMBL/GenBank/DDBJ whole genome shotgun (WGS) entry which is preliminary data.</text>
</comment>
<gene>
    <name evidence="2" type="ORF">GCM10020369_34130</name>
</gene>
<sequence length="184" mass="19632">MVPELPTTIDVGRVCVTMTTLVAIGYADETTATVAAEEARRLTKDLILQPDAIAVITRDLEGKFHVTTSHRPVASGMSWGMFWGLLFGMLFFVPFLGMAVGAGMGALMGKMTKGVVNKQFEERVRELLKPGTSALFLVVEKATPDKAIEALAPYGGTVLKSSLSHEAEAELQEALHGPQAAATV</sequence>
<accession>A0ABP6SY47</accession>
<name>A0ABP6SY47_9ACTN</name>
<dbReference type="InterPro" id="IPR009200">
    <property type="entry name" value="DUF1269_membrane"/>
</dbReference>
<keyword evidence="1" id="KW-1133">Transmembrane helix</keyword>
<evidence type="ECO:0000313" key="2">
    <source>
        <dbReference type="EMBL" id="GAA3388338.1"/>
    </source>
</evidence>
<dbReference type="EMBL" id="BAAAYN010000023">
    <property type="protein sequence ID" value="GAA3388338.1"/>
    <property type="molecule type" value="Genomic_DNA"/>
</dbReference>
<dbReference type="Proteomes" id="UP001501676">
    <property type="component" value="Unassembled WGS sequence"/>
</dbReference>
<evidence type="ECO:0000256" key="1">
    <source>
        <dbReference type="SAM" id="Phobius"/>
    </source>
</evidence>
<feature type="transmembrane region" description="Helical" evidence="1">
    <location>
        <begin position="81"/>
        <end position="108"/>
    </location>
</feature>
<proteinExistence type="predicted"/>
<protein>
    <submittedName>
        <fullName evidence="2">DUF1269 domain-containing protein</fullName>
    </submittedName>
</protein>
<keyword evidence="1" id="KW-0472">Membrane</keyword>
<evidence type="ECO:0000313" key="3">
    <source>
        <dbReference type="Proteomes" id="UP001501676"/>
    </source>
</evidence>
<organism evidence="2 3">
    <name type="scientific">Cryptosporangium minutisporangium</name>
    <dbReference type="NCBI Taxonomy" id="113569"/>
    <lineage>
        <taxon>Bacteria</taxon>
        <taxon>Bacillati</taxon>
        <taxon>Actinomycetota</taxon>
        <taxon>Actinomycetes</taxon>
        <taxon>Cryptosporangiales</taxon>
        <taxon>Cryptosporangiaceae</taxon>
        <taxon>Cryptosporangium</taxon>
    </lineage>
</organism>
<keyword evidence="1" id="KW-0812">Transmembrane</keyword>
<keyword evidence="3" id="KW-1185">Reference proteome</keyword>
<reference evidence="3" key="1">
    <citation type="journal article" date="2019" name="Int. J. Syst. Evol. Microbiol.">
        <title>The Global Catalogue of Microorganisms (GCM) 10K type strain sequencing project: providing services to taxonomists for standard genome sequencing and annotation.</title>
        <authorList>
            <consortium name="The Broad Institute Genomics Platform"/>
            <consortium name="The Broad Institute Genome Sequencing Center for Infectious Disease"/>
            <person name="Wu L."/>
            <person name="Ma J."/>
        </authorList>
    </citation>
    <scope>NUCLEOTIDE SEQUENCE [LARGE SCALE GENOMIC DNA]</scope>
    <source>
        <strain evidence="3">JCM 9458</strain>
    </source>
</reference>